<sequence length="103" mass="11023">MWVRVLAICLALLPGLAAADEISGEWCGPDGQSLTIRGARVLAPSGIETDGQYSRHRYEFTMPEGGRDAGQAVVVQQLSDEEVLVSFDGGTPVSWSRCRAVTS</sequence>
<dbReference type="EMBL" id="FXYF01000002">
    <property type="protein sequence ID" value="SMX36143.1"/>
    <property type="molecule type" value="Genomic_DNA"/>
</dbReference>
<keyword evidence="1" id="KW-0732">Signal</keyword>
<dbReference type="OrthoDB" id="7280341at2"/>
<feature type="signal peptide" evidence="1">
    <location>
        <begin position="1"/>
        <end position="19"/>
    </location>
</feature>
<proteinExistence type="predicted"/>
<evidence type="ECO:0008006" key="4">
    <source>
        <dbReference type="Google" id="ProtNLM"/>
    </source>
</evidence>
<name>A0A238K071_9RHOB</name>
<dbReference type="AlphaFoldDB" id="A0A238K071"/>
<accession>A0A238K071</accession>
<reference evidence="2 3" key="1">
    <citation type="submission" date="2017-05" db="EMBL/GenBank/DDBJ databases">
        <authorList>
            <person name="Song R."/>
            <person name="Chenine A.L."/>
            <person name="Ruprecht R.M."/>
        </authorList>
    </citation>
    <scope>NUCLEOTIDE SEQUENCE [LARGE SCALE GENOMIC DNA]</scope>
    <source>
        <strain evidence="2 3">CECT 8898</strain>
    </source>
</reference>
<evidence type="ECO:0000313" key="3">
    <source>
        <dbReference type="Proteomes" id="UP000207598"/>
    </source>
</evidence>
<gene>
    <name evidence="2" type="ORF">MAA8898_00766</name>
</gene>
<evidence type="ECO:0000313" key="2">
    <source>
        <dbReference type="EMBL" id="SMX36143.1"/>
    </source>
</evidence>
<protein>
    <recommendedName>
        <fullName evidence="4">Peptidase inhibitor I78 family protein</fullName>
    </recommendedName>
</protein>
<organism evidence="2 3">
    <name type="scientific">Maliponia aquimaris</name>
    <dbReference type="NCBI Taxonomy" id="1673631"/>
    <lineage>
        <taxon>Bacteria</taxon>
        <taxon>Pseudomonadati</taxon>
        <taxon>Pseudomonadota</taxon>
        <taxon>Alphaproteobacteria</taxon>
        <taxon>Rhodobacterales</taxon>
        <taxon>Paracoccaceae</taxon>
        <taxon>Maliponia</taxon>
    </lineage>
</organism>
<evidence type="ECO:0000256" key="1">
    <source>
        <dbReference type="SAM" id="SignalP"/>
    </source>
</evidence>
<keyword evidence="3" id="KW-1185">Reference proteome</keyword>
<dbReference type="Proteomes" id="UP000207598">
    <property type="component" value="Unassembled WGS sequence"/>
</dbReference>
<feature type="chain" id="PRO_5013099450" description="Peptidase inhibitor I78 family protein" evidence="1">
    <location>
        <begin position="20"/>
        <end position="103"/>
    </location>
</feature>
<dbReference type="RefSeq" id="WP_094019648.1">
    <property type="nucleotide sequence ID" value="NZ_FXYF01000002.1"/>
</dbReference>